<dbReference type="PANTHER" id="PTHR30005:SF0">
    <property type="entry name" value="RETROGRADE REGULATION PROTEIN 2"/>
    <property type="match status" value="1"/>
</dbReference>
<dbReference type="Gene3D" id="3.30.420.40">
    <property type="match status" value="1"/>
</dbReference>
<comment type="caution">
    <text evidence="2">The sequence shown here is derived from an EMBL/GenBank/DDBJ whole genome shotgun (WGS) entry which is preliminary data.</text>
</comment>
<evidence type="ECO:0000259" key="1">
    <source>
        <dbReference type="Pfam" id="PF02541"/>
    </source>
</evidence>
<evidence type="ECO:0000313" key="2">
    <source>
        <dbReference type="EMBL" id="GAG09511.1"/>
    </source>
</evidence>
<dbReference type="GO" id="GO:0016462">
    <property type="term" value="F:pyrophosphatase activity"/>
    <property type="evidence" value="ECO:0007669"/>
    <property type="project" value="TreeGrafter"/>
</dbReference>
<dbReference type="EMBL" id="BARS01027225">
    <property type="protein sequence ID" value="GAG09511.1"/>
    <property type="molecule type" value="Genomic_DNA"/>
</dbReference>
<sequence>SQDARDHIYGALDLGTNNCRLLLARPSRRGFRVVDAFSRIIRLGEGVTQTGRLSDEAMQRTIDALKVCAAKLERARVRRARFVATEACRVAANGSDFIADVREKTGIDIEVLTPETEARLAVSGSVALIDATCDYVLVFDIGGGSSELILLDLTRWRHRGQRFIGRLDAQNCMVAWTSLPLGVVTLAERFGGRHVTPDAFEAMVDHTMEMLHPFETHHTISQKMNGRRVHMLGTSGTVTTVAGVQLKLPRYDRNRVDGFWLKSEQV</sequence>
<gene>
    <name evidence="2" type="ORF">S01H1_42781</name>
</gene>
<dbReference type="Pfam" id="PF02541">
    <property type="entry name" value="Ppx-GppA"/>
    <property type="match status" value="1"/>
</dbReference>
<proteinExistence type="predicted"/>
<accession>X0WA37</accession>
<dbReference type="Gene3D" id="3.30.420.150">
    <property type="entry name" value="Exopolyphosphatase. Domain 2"/>
    <property type="match status" value="1"/>
</dbReference>
<feature type="non-terminal residue" evidence="2">
    <location>
        <position position="1"/>
    </location>
</feature>
<dbReference type="InterPro" id="IPR050273">
    <property type="entry name" value="GppA/Ppx_hydrolase"/>
</dbReference>
<protein>
    <recommendedName>
        <fullName evidence="1">Ppx/GppA phosphatase N-terminal domain-containing protein</fullName>
    </recommendedName>
</protein>
<reference evidence="2" key="1">
    <citation type="journal article" date="2014" name="Front. Microbiol.">
        <title>High frequency of phylogenetically diverse reductive dehalogenase-homologous genes in deep subseafloor sedimentary metagenomes.</title>
        <authorList>
            <person name="Kawai M."/>
            <person name="Futagami T."/>
            <person name="Toyoda A."/>
            <person name="Takaki Y."/>
            <person name="Nishi S."/>
            <person name="Hori S."/>
            <person name="Arai W."/>
            <person name="Tsubouchi T."/>
            <person name="Morono Y."/>
            <person name="Uchiyama I."/>
            <person name="Ito T."/>
            <person name="Fujiyama A."/>
            <person name="Inagaki F."/>
            <person name="Takami H."/>
        </authorList>
    </citation>
    <scope>NUCLEOTIDE SEQUENCE</scope>
    <source>
        <strain evidence="2">Expedition CK06-06</strain>
    </source>
</reference>
<name>X0WA37_9ZZZZ</name>
<feature type="non-terminal residue" evidence="2">
    <location>
        <position position="266"/>
    </location>
</feature>
<feature type="domain" description="Ppx/GppA phosphatase N-terminal" evidence="1">
    <location>
        <begin position="31"/>
        <end position="245"/>
    </location>
</feature>
<dbReference type="AlphaFoldDB" id="X0WA37"/>
<dbReference type="InterPro" id="IPR043129">
    <property type="entry name" value="ATPase_NBD"/>
</dbReference>
<dbReference type="InterPro" id="IPR003695">
    <property type="entry name" value="Ppx_GppA_N"/>
</dbReference>
<dbReference type="SUPFAM" id="SSF53067">
    <property type="entry name" value="Actin-like ATPase domain"/>
    <property type="match status" value="2"/>
</dbReference>
<dbReference type="CDD" id="cd24054">
    <property type="entry name" value="ASKHA_NBD_AaPPX-GppA_MtPPX2-like"/>
    <property type="match status" value="1"/>
</dbReference>
<dbReference type="PANTHER" id="PTHR30005">
    <property type="entry name" value="EXOPOLYPHOSPHATASE"/>
    <property type="match status" value="1"/>
</dbReference>
<organism evidence="2">
    <name type="scientific">marine sediment metagenome</name>
    <dbReference type="NCBI Taxonomy" id="412755"/>
    <lineage>
        <taxon>unclassified sequences</taxon>
        <taxon>metagenomes</taxon>
        <taxon>ecological metagenomes</taxon>
    </lineage>
</organism>